<dbReference type="EMBL" id="ML976616">
    <property type="protein sequence ID" value="KAF1845198.1"/>
    <property type="molecule type" value="Genomic_DNA"/>
</dbReference>
<dbReference type="GeneID" id="63854103"/>
<comment type="caution">
    <text evidence="2">The sequence shown here is derived from an EMBL/GenBank/DDBJ whole genome shotgun (WGS) entry which is preliminary data.</text>
</comment>
<dbReference type="AlphaFoldDB" id="A0A9P4L8F2"/>
<sequence>MATIALEVFGLLVGGVLGIVDLFLPAASPLHLSALEEGHSLLRIGIGLNASSGESLGGTIPSINVFNEEKSHIGYAGGSPYTHVENGTFITVTVLHDSGHTFQQPTYVEVAGGPDAVCIAYIAQTWADGTQLGWLGDVGKFCGAKWYYSNTYISTKNGSMHKPYCTWIGGQRPRSCSDTRKRQDDSPTYPQNCTSDAQDSMYTYSGFKVHTPDFGPVGSRNDFTVPENPKELCNFPKLEWYKTQRFQTSPASNLRPLPMKSLLFTALSILSSTVTHVAAATMKERSTWPGRDNDEGEHVSVRESIVGSHDRQHSSKALCASPNSWGPDFVSFGEGLFCDMTLKRTWPLCNGNAGLFQDCYNWSSHTIVGGKWKKKRAIRYSRVLEWR</sequence>
<evidence type="ECO:0000313" key="3">
    <source>
        <dbReference type="Proteomes" id="UP000800039"/>
    </source>
</evidence>
<evidence type="ECO:0000256" key="1">
    <source>
        <dbReference type="SAM" id="MobiDB-lite"/>
    </source>
</evidence>
<feature type="compositionally biased region" description="Polar residues" evidence="1">
    <location>
        <begin position="186"/>
        <end position="197"/>
    </location>
</feature>
<reference evidence="2" key="1">
    <citation type="submission" date="2020-01" db="EMBL/GenBank/DDBJ databases">
        <authorList>
            <consortium name="DOE Joint Genome Institute"/>
            <person name="Haridas S."/>
            <person name="Albert R."/>
            <person name="Binder M."/>
            <person name="Bloem J."/>
            <person name="Labutti K."/>
            <person name="Salamov A."/>
            <person name="Andreopoulos B."/>
            <person name="Baker S.E."/>
            <person name="Barry K."/>
            <person name="Bills G."/>
            <person name="Bluhm B.H."/>
            <person name="Cannon C."/>
            <person name="Castanera R."/>
            <person name="Culley D.E."/>
            <person name="Daum C."/>
            <person name="Ezra D."/>
            <person name="Gonzalez J.B."/>
            <person name="Henrissat B."/>
            <person name="Kuo A."/>
            <person name="Liang C."/>
            <person name="Lipzen A."/>
            <person name="Lutzoni F."/>
            <person name="Magnuson J."/>
            <person name="Mondo S."/>
            <person name="Nolan M."/>
            <person name="Ohm R."/>
            <person name="Pangilinan J."/>
            <person name="Park H.-J."/>
            <person name="Ramirez L."/>
            <person name="Alfaro M."/>
            <person name="Sun H."/>
            <person name="Tritt A."/>
            <person name="Yoshinaga Y."/>
            <person name="Zwiers L.-H."/>
            <person name="Turgeon B.G."/>
            <person name="Goodwin S.B."/>
            <person name="Spatafora J.W."/>
            <person name="Crous P.W."/>
            <person name="Grigoriev I.V."/>
        </authorList>
    </citation>
    <scope>NUCLEOTIDE SEQUENCE</scope>
    <source>
        <strain evidence="2">CBS 394.84</strain>
    </source>
</reference>
<evidence type="ECO:0000313" key="2">
    <source>
        <dbReference type="EMBL" id="KAF1845198.1"/>
    </source>
</evidence>
<feature type="region of interest" description="Disordered" evidence="1">
    <location>
        <begin position="172"/>
        <end position="197"/>
    </location>
</feature>
<gene>
    <name evidence="2" type="ORF">K460DRAFT_405464</name>
</gene>
<organism evidence="2 3">
    <name type="scientific">Cucurbitaria berberidis CBS 394.84</name>
    <dbReference type="NCBI Taxonomy" id="1168544"/>
    <lineage>
        <taxon>Eukaryota</taxon>
        <taxon>Fungi</taxon>
        <taxon>Dikarya</taxon>
        <taxon>Ascomycota</taxon>
        <taxon>Pezizomycotina</taxon>
        <taxon>Dothideomycetes</taxon>
        <taxon>Pleosporomycetidae</taxon>
        <taxon>Pleosporales</taxon>
        <taxon>Pleosporineae</taxon>
        <taxon>Cucurbitariaceae</taxon>
        <taxon>Cucurbitaria</taxon>
    </lineage>
</organism>
<protein>
    <submittedName>
        <fullName evidence="2">Uncharacterized protein</fullName>
    </submittedName>
</protein>
<dbReference type="RefSeq" id="XP_040787761.1">
    <property type="nucleotide sequence ID" value="XM_040936853.1"/>
</dbReference>
<dbReference type="OrthoDB" id="5365129at2759"/>
<proteinExistence type="predicted"/>
<name>A0A9P4L8F2_9PLEO</name>
<feature type="compositionally biased region" description="Basic and acidic residues" evidence="1">
    <location>
        <begin position="175"/>
        <end position="185"/>
    </location>
</feature>
<keyword evidence="3" id="KW-1185">Reference proteome</keyword>
<dbReference type="Proteomes" id="UP000800039">
    <property type="component" value="Unassembled WGS sequence"/>
</dbReference>
<accession>A0A9P4L8F2</accession>